<dbReference type="Proteomes" id="UP001172680">
    <property type="component" value="Unassembled WGS sequence"/>
</dbReference>
<evidence type="ECO:0000313" key="2">
    <source>
        <dbReference type="Proteomes" id="UP001172680"/>
    </source>
</evidence>
<reference evidence="1" key="1">
    <citation type="submission" date="2022-10" db="EMBL/GenBank/DDBJ databases">
        <title>Culturing micro-colonial fungi from biological soil crusts in the Mojave desert and describing Neophaeococcomyces mojavensis, and introducing the new genera and species Taxawa tesnikishii.</title>
        <authorList>
            <person name="Kurbessoian T."/>
            <person name="Stajich J.E."/>
        </authorList>
    </citation>
    <scope>NUCLEOTIDE SEQUENCE</scope>
    <source>
        <strain evidence="1">JES_115</strain>
    </source>
</reference>
<gene>
    <name evidence="1" type="ORF">H2199_001516</name>
</gene>
<keyword evidence="2" id="KW-1185">Reference proteome</keyword>
<dbReference type="EMBL" id="JAPDRP010000004">
    <property type="protein sequence ID" value="KAJ9647742.1"/>
    <property type="molecule type" value="Genomic_DNA"/>
</dbReference>
<sequence length="622" mass="67886">MSSFTHLNLVPENFPRLDPEPGEAAYGNGVGMSYSPSVSSAGAPSIFDHGDIAEEYAEKRSAEITQATSQQASSPDEPSSYDLKPPPPSVSHANGERLAERLFSVDHLDLILRDHTLSRNFTSFLNRYRPLSSPVLVRYLEAKKATAAVEYANAVAAGSLSFGSSPATAAATVDSRFESRARRAVDELTSDALPAYITHQLVKIVTECLVKEITGSNAPVMKELVQGVAEVYCLSDPSLPDNPLVYASEEFYRTTQYGREYVIGKNCRFLQGPKTSPPTVSRIAEALAQGEEICETLLNYRRDGSPFLNLCMIAPLYDNKGNVRYFLGCQVDVTNLIDGGRGMESFQRLLAEDRGRSRAVITPKSSLKALSELGEMLTNDEMDVIQNRGRAGSAHSGASTPVHPATRPSRRILGMEDQLDAEMWPAAHHGPSGRLPGVYQNFLLVRPYPSLRITFTSAALRIPGLLQSRFLDRIGGPTSLREGIAEAFASGVSVTAKISWLTNVNPGDPTQSNVEGRPRWIHCTPLIGSDEKVGVWMVVMVEREDITGSINAHMRNLSVTQPTVGAGSKKFTGNKLYAQYLRREGQGTDNESMMSGRAGSGRASASPRHQRSRGMDDHFRDF</sequence>
<name>A0ACC2ZJM5_9PEZI</name>
<organism evidence="1 2">
    <name type="scientific">Coniosporium tulheliwenetii</name>
    <dbReference type="NCBI Taxonomy" id="3383036"/>
    <lineage>
        <taxon>Eukaryota</taxon>
        <taxon>Fungi</taxon>
        <taxon>Dikarya</taxon>
        <taxon>Ascomycota</taxon>
        <taxon>Pezizomycotina</taxon>
        <taxon>Dothideomycetes</taxon>
        <taxon>Dothideomycetes incertae sedis</taxon>
        <taxon>Coniosporium</taxon>
    </lineage>
</organism>
<evidence type="ECO:0000313" key="1">
    <source>
        <dbReference type="EMBL" id="KAJ9647742.1"/>
    </source>
</evidence>
<comment type="caution">
    <text evidence="1">The sequence shown here is derived from an EMBL/GenBank/DDBJ whole genome shotgun (WGS) entry which is preliminary data.</text>
</comment>
<accession>A0ACC2ZJM5</accession>
<proteinExistence type="predicted"/>
<protein>
    <submittedName>
        <fullName evidence="1">Uncharacterized protein</fullName>
    </submittedName>
</protein>